<feature type="domain" description="Spi protease inhibitor" evidence="7">
    <location>
        <begin position="49"/>
        <end position="137"/>
    </location>
</feature>
<dbReference type="EMBL" id="AWET01000004">
    <property type="protein sequence ID" value="ERK04245.1"/>
    <property type="molecule type" value="Genomic_DNA"/>
</dbReference>
<keyword evidence="3" id="KW-0732">Signal</keyword>
<dbReference type="Pfam" id="PF01640">
    <property type="entry name" value="Peptidase_C10"/>
    <property type="match status" value="1"/>
</dbReference>
<evidence type="ECO:0000256" key="6">
    <source>
        <dbReference type="PIRSR" id="PIRSR600200-1"/>
    </source>
</evidence>
<evidence type="ECO:0000256" key="4">
    <source>
        <dbReference type="ARBA" id="ARBA00022801"/>
    </source>
</evidence>
<evidence type="ECO:0000256" key="5">
    <source>
        <dbReference type="ARBA" id="ARBA00022807"/>
    </source>
</evidence>
<sequence>MIEMKYCTKGMKQKAEIMERKGYRHHTIAVLSVIVVMFVTVSLTAYGKDIDPQTAAKIAKRYVTLSRNNDAKAQTRSINGTVETPYYIFNDARGRGFVIVSGNDEMGEVLAYGTEGTLDTLNVNPCVKLLLKGYRQTFEVLKEGKAVVQGSTRAGLLSKTVSPLLKSKWGQSHPFNAKTGYPYSGCVATAVAQMMYYHQWPAQGRGKNEYTVSYYHTKKSADFSQSHYDWANMLPDYRYPVRATVAQEDAVALLMNDVGIASFMQYTPNASGTQGLFAYQALQKNFDYTAAYITRAVEGPSRFAEILRQELLNGCPVYLEGSPASSASGHAWVADGFDKNGLFHMNFGWEGQSDAYYSLTALNLSQTGNEFQGKPLAFNRAITAILAHPNNGKYPAIERGLLETSPQLMFNEGGSFSLKDVTGKTFNPSQMMTVEMNSFVNRGNPFKGDIGVAVYDEEGNFKQVVYSDDHASGGLTQRIYGADHAGFMGRDFLINQAQPVKISLADLGNGYYRLIPVCIARKDDGSWNEFLRMKKAPIIEVELSNSTGRISEICTEDVHFQLMAQPRLAGKAEQGGKVQAIFTVKNLNGVPRDCYLRVQLLNASKTVVLNTRVDKVTEIEGFTEAEIPIVLSLPAGLAPARYEVRLEISTDEAETLRYPVNNIHDKDAAYIEVIKAQERPLMAKAEVFLADDSNERIASGSIDISRVPNFKLAVALRTSENRSYEGPVSMFCENIQTKEKIKIRGFDDHVTISSSFEVPLYSYWLRKSNLQLVDGHTYRVIVMGQIEGKDVELKNPKEPTCYLKRKGDILTLYHGVPTGIDTAPTATTSFDIRYDGNQLIVSGNGLRILRLYNIGGRLVKQASTTDGSHATISLQGLEQGVYLLRVEAGKLHRTYKFLHQSDTETLQ</sequence>
<reference evidence="8 9" key="1">
    <citation type="submission" date="2013-08" db="EMBL/GenBank/DDBJ databases">
        <authorList>
            <person name="Durkin A.S."/>
            <person name="Haft D.R."/>
            <person name="McCorrison J."/>
            <person name="Torralba M."/>
            <person name="Gillis M."/>
            <person name="Haft D.H."/>
            <person name="Methe B."/>
            <person name="Sutton G."/>
            <person name="Nelson K.E."/>
        </authorList>
    </citation>
    <scope>NUCLEOTIDE SEQUENCE [LARGE SCALE GENOMIC DNA]</scope>
    <source>
        <strain evidence="8 9">F0068</strain>
    </source>
</reference>
<organism evidence="8 9">
    <name type="scientific">Hoylesella pleuritidis F0068</name>
    <dbReference type="NCBI Taxonomy" id="1081904"/>
    <lineage>
        <taxon>Bacteria</taxon>
        <taxon>Pseudomonadati</taxon>
        <taxon>Bacteroidota</taxon>
        <taxon>Bacteroidia</taxon>
        <taxon>Bacteroidales</taxon>
        <taxon>Prevotellaceae</taxon>
        <taxon>Hoylesella</taxon>
    </lineage>
</organism>
<keyword evidence="4" id="KW-0378">Hydrolase</keyword>
<dbReference type="Pfam" id="PF13734">
    <property type="entry name" value="Inhibitor_I69"/>
    <property type="match status" value="1"/>
</dbReference>
<keyword evidence="5" id="KW-0788">Thiol protease</keyword>
<gene>
    <name evidence="8" type="ORF">HMPREF1218_1123</name>
</gene>
<dbReference type="PRINTS" id="PR00797">
    <property type="entry name" value="STREPTOPAIN"/>
</dbReference>
<evidence type="ECO:0000256" key="1">
    <source>
        <dbReference type="ARBA" id="ARBA00009693"/>
    </source>
</evidence>
<dbReference type="NCBIfam" id="TIGR04183">
    <property type="entry name" value="Por_Secre_tail"/>
    <property type="match status" value="1"/>
</dbReference>
<dbReference type="InterPro" id="IPR026444">
    <property type="entry name" value="Secre_tail"/>
</dbReference>
<evidence type="ECO:0000313" key="9">
    <source>
        <dbReference type="Proteomes" id="UP000016600"/>
    </source>
</evidence>
<dbReference type="GO" id="GO:0008234">
    <property type="term" value="F:cysteine-type peptidase activity"/>
    <property type="evidence" value="ECO:0007669"/>
    <property type="project" value="UniProtKB-KW"/>
</dbReference>
<name>U2MRG9_9BACT</name>
<dbReference type="Gene3D" id="3.90.70.50">
    <property type="entry name" value="Peptidase C10, streptopain"/>
    <property type="match status" value="1"/>
</dbReference>
<dbReference type="Proteomes" id="UP000016600">
    <property type="component" value="Unassembled WGS sequence"/>
</dbReference>
<comment type="caution">
    <text evidence="8">The sequence shown here is derived from an EMBL/GenBank/DDBJ whole genome shotgun (WGS) entry which is preliminary data.</text>
</comment>
<dbReference type="InterPro" id="IPR025896">
    <property type="entry name" value="Spi_Prtas-inh"/>
</dbReference>
<evidence type="ECO:0000256" key="3">
    <source>
        <dbReference type="ARBA" id="ARBA00022729"/>
    </source>
</evidence>
<comment type="similarity">
    <text evidence="1">Belongs to the peptidase C10 family.</text>
</comment>
<evidence type="ECO:0000256" key="2">
    <source>
        <dbReference type="ARBA" id="ARBA00022670"/>
    </source>
</evidence>
<keyword evidence="9" id="KW-1185">Reference proteome</keyword>
<feature type="active site" description="Nucleophile" evidence="6">
    <location>
        <position position="186"/>
    </location>
</feature>
<keyword evidence="2" id="KW-0645">Protease</keyword>
<dbReference type="PATRIC" id="fig|1081904.3.peg.158"/>
<dbReference type="AlphaFoldDB" id="U2MRG9"/>
<dbReference type="SUPFAM" id="SSF54001">
    <property type="entry name" value="Cysteine proteinases"/>
    <property type="match status" value="1"/>
</dbReference>
<dbReference type="GO" id="GO:0006508">
    <property type="term" value="P:proteolysis"/>
    <property type="evidence" value="ECO:0007669"/>
    <property type="project" value="UniProtKB-KW"/>
</dbReference>
<evidence type="ECO:0000313" key="8">
    <source>
        <dbReference type="EMBL" id="ERK04245.1"/>
    </source>
</evidence>
<accession>U2MRG9</accession>
<proteinExistence type="inferred from homology"/>
<evidence type="ECO:0000259" key="7">
    <source>
        <dbReference type="Pfam" id="PF13734"/>
    </source>
</evidence>
<protein>
    <submittedName>
        <fullName evidence="8">Peptidase C10 family protein</fullName>
    </submittedName>
</protein>
<dbReference type="InterPro" id="IPR044934">
    <property type="entry name" value="Streptopain_sf"/>
</dbReference>
<feature type="active site" description="Proton acceptor" evidence="6">
    <location>
        <position position="330"/>
    </location>
</feature>
<dbReference type="InterPro" id="IPR038765">
    <property type="entry name" value="Papain-like_cys_pep_sf"/>
</dbReference>
<dbReference type="InterPro" id="IPR000200">
    <property type="entry name" value="Peptidase_C10"/>
</dbReference>